<dbReference type="EMBL" id="PKTG01000130">
    <property type="protein sequence ID" value="PLX15733.1"/>
    <property type="molecule type" value="Genomic_DNA"/>
</dbReference>
<comment type="caution">
    <text evidence="2">The sequence shown here is derived from an EMBL/GenBank/DDBJ whole genome shotgun (WGS) entry which is preliminary data.</text>
</comment>
<sequence>MKNIVIVFSNRLFRDEELKKPYEYLSSKGYNIKLASDAMQEALGKLGMTIKPDMLAHNIEEKDFDAILFVGGPGTKVFFEDRVIHKIIRNFNEKGKLIGAICISPVILAFSGILSQKKATVWIDGKDTLEKFGATYTGNVVEIHNNIITANGPKAALDYAKEVDTYLSGT</sequence>
<dbReference type="PANTHER" id="PTHR48094:SF12">
    <property type="entry name" value="PARKINSON DISEASE PROTEIN 7 HOMOLOG"/>
    <property type="match status" value="1"/>
</dbReference>
<dbReference type="Proteomes" id="UP000234857">
    <property type="component" value="Unassembled WGS sequence"/>
</dbReference>
<dbReference type="Pfam" id="PF01965">
    <property type="entry name" value="DJ-1_PfpI"/>
    <property type="match status" value="1"/>
</dbReference>
<gene>
    <name evidence="2" type="ORF">C0601_12210</name>
</gene>
<dbReference type="InterPro" id="IPR002818">
    <property type="entry name" value="DJ-1/PfpI"/>
</dbReference>
<dbReference type="Gene3D" id="3.40.50.880">
    <property type="match status" value="1"/>
</dbReference>
<organism evidence="2 3">
    <name type="scientific">Muiribacterium halophilum</name>
    <dbReference type="NCBI Taxonomy" id="2053465"/>
    <lineage>
        <taxon>Bacteria</taxon>
        <taxon>Candidatus Muiribacteriota</taxon>
        <taxon>Candidatus Muiribacteriia</taxon>
        <taxon>Candidatus Muiribacteriales</taxon>
        <taxon>Candidatus Muiribacteriaceae</taxon>
        <taxon>Candidatus Muiribacterium</taxon>
    </lineage>
</organism>
<evidence type="ECO:0000313" key="3">
    <source>
        <dbReference type="Proteomes" id="UP000234857"/>
    </source>
</evidence>
<dbReference type="GO" id="GO:0005737">
    <property type="term" value="C:cytoplasm"/>
    <property type="evidence" value="ECO:0007669"/>
    <property type="project" value="TreeGrafter"/>
</dbReference>
<evidence type="ECO:0000313" key="2">
    <source>
        <dbReference type="EMBL" id="PLX15733.1"/>
    </source>
</evidence>
<accession>A0A2N5ZAM8</accession>
<evidence type="ECO:0000259" key="1">
    <source>
        <dbReference type="Pfam" id="PF01965"/>
    </source>
</evidence>
<protein>
    <submittedName>
        <fullName evidence="2">DJ-1 family protein</fullName>
    </submittedName>
</protein>
<dbReference type="InterPro" id="IPR029062">
    <property type="entry name" value="Class_I_gatase-like"/>
</dbReference>
<dbReference type="PANTHER" id="PTHR48094">
    <property type="entry name" value="PROTEIN/NUCLEIC ACID DEGLYCASE DJ-1-RELATED"/>
    <property type="match status" value="1"/>
</dbReference>
<proteinExistence type="predicted"/>
<feature type="domain" description="DJ-1/PfpI" evidence="1">
    <location>
        <begin position="5"/>
        <end position="163"/>
    </location>
</feature>
<dbReference type="InterPro" id="IPR050325">
    <property type="entry name" value="Prot/Nucl_acid_deglycase"/>
</dbReference>
<dbReference type="AlphaFoldDB" id="A0A2N5ZAM8"/>
<name>A0A2N5ZAM8_MUIH1</name>
<dbReference type="SUPFAM" id="SSF52317">
    <property type="entry name" value="Class I glutamine amidotransferase-like"/>
    <property type="match status" value="1"/>
</dbReference>
<reference evidence="2 3" key="1">
    <citation type="submission" date="2017-11" db="EMBL/GenBank/DDBJ databases">
        <title>Genome-resolved metagenomics identifies genetic mobility, metabolic interactions, and unexpected diversity in perchlorate-reducing communities.</title>
        <authorList>
            <person name="Barnum T.P."/>
            <person name="Figueroa I.A."/>
            <person name="Carlstrom C.I."/>
            <person name="Lucas L.N."/>
            <person name="Engelbrektson A.L."/>
            <person name="Coates J.D."/>
        </authorList>
    </citation>
    <scope>NUCLEOTIDE SEQUENCE [LARGE SCALE GENOMIC DNA]</scope>
    <source>
        <strain evidence="2">BM706</strain>
    </source>
</reference>